<evidence type="ECO:0000313" key="4">
    <source>
        <dbReference type="Proteomes" id="UP000677804"/>
    </source>
</evidence>
<feature type="compositionally biased region" description="Low complexity" evidence="1">
    <location>
        <begin position="59"/>
        <end position="72"/>
    </location>
</feature>
<keyword evidence="2" id="KW-0472">Membrane</keyword>
<dbReference type="RefSeq" id="WP_207340400.1">
    <property type="nucleotide sequence ID" value="NZ_CP074405.1"/>
</dbReference>
<keyword evidence="2" id="KW-0812">Transmembrane</keyword>
<dbReference type="EMBL" id="CP074405">
    <property type="protein sequence ID" value="QVI62919.1"/>
    <property type="molecule type" value="Genomic_DNA"/>
</dbReference>
<feature type="region of interest" description="Disordered" evidence="1">
    <location>
        <begin position="1"/>
        <end position="21"/>
    </location>
</feature>
<accession>A0ABX8D639</accession>
<gene>
    <name evidence="3" type="ORF">KG103_03000</name>
</gene>
<feature type="transmembrane region" description="Helical" evidence="2">
    <location>
        <begin position="29"/>
        <end position="50"/>
    </location>
</feature>
<sequence length="211" mass="21489">MNDRTPPAGRAPRPARPVPPPRPPARVFWIRRFVVLGLPVLLIVLLVVWLTGRGGDGEPAAAPTSAAPQAAPTTPPADEPGVPDCAPEQLVLAITPGAEAFPAGVDPTFEVGVTNSGSEPCLVDVGEAQREVLITSGDDRVWSSRDCAAADAPPRTLLLAGGQSDVTQLVWPRERSAAGCAGGLPDPGDGTYSVTLTAAGATSPPAVFGLG</sequence>
<feature type="compositionally biased region" description="Low complexity" evidence="1">
    <location>
        <begin position="1"/>
        <end position="12"/>
    </location>
</feature>
<feature type="region of interest" description="Disordered" evidence="1">
    <location>
        <begin position="56"/>
        <end position="85"/>
    </location>
</feature>
<evidence type="ECO:0000313" key="3">
    <source>
        <dbReference type="EMBL" id="QVI62919.1"/>
    </source>
</evidence>
<protein>
    <recommendedName>
        <fullName evidence="5">MucR family transcriptional regulator</fullName>
    </recommendedName>
</protein>
<dbReference type="Proteomes" id="UP000677804">
    <property type="component" value="Chromosome"/>
</dbReference>
<reference evidence="3 4" key="1">
    <citation type="submission" date="2021-05" db="EMBL/GenBank/DDBJ databases">
        <title>Novel species in genus Cellulomonas.</title>
        <authorList>
            <person name="Zhang G."/>
        </authorList>
    </citation>
    <scope>NUCLEOTIDE SEQUENCE [LARGE SCALE GENOMIC DNA]</scope>
    <source>
        <strain evidence="4">zg-ZUI222</strain>
    </source>
</reference>
<evidence type="ECO:0000256" key="2">
    <source>
        <dbReference type="SAM" id="Phobius"/>
    </source>
</evidence>
<organism evidence="3 4">
    <name type="scientific">Cellulomonas wangleii</name>
    <dbReference type="NCBI Taxonomy" id="2816956"/>
    <lineage>
        <taxon>Bacteria</taxon>
        <taxon>Bacillati</taxon>
        <taxon>Actinomycetota</taxon>
        <taxon>Actinomycetes</taxon>
        <taxon>Micrococcales</taxon>
        <taxon>Cellulomonadaceae</taxon>
        <taxon>Cellulomonas</taxon>
    </lineage>
</organism>
<keyword evidence="2" id="KW-1133">Transmembrane helix</keyword>
<evidence type="ECO:0000256" key="1">
    <source>
        <dbReference type="SAM" id="MobiDB-lite"/>
    </source>
</evidence>
<keyword evidence="4" id="KW-1185">Reference proteome</keyword>
<proteinExistence type="predicted"/>
<name>A0ABX8D639_9CELL</name>
<evidence type="ECO:0008006" key="5">
    <source>
        <dbReference type="Google" id="ProtNLM"/>
    </source>
</evidence>